<keyword evidence="9" id="KW-1185">Reference proteome</keyword>
<gene>
    <name evidence="8" type="ORF">JYK14_27660</name>
</gene>
<keyword evidence="8" id="KW-0969">Cilium</keyword>
<feature type="transmembrane region" description="Helical" evidence="7">
    <location>
        <begin position="38"/>
        <end position="56"/>
    </location>
</feature>
<comment type="caution">
    <text evidence="8">The sequence shown here is derived from an EMBL/GenBank/DDBJ whole genome shotgun (WGS) entry which is preliminary data.</text>
</comment>
<feature type="transmembrane region" description="Helical" evidence="7">
    <location>
        <begin position="68"/>
        <end position="89"/>
    </location>
</feature>
<protein>
    <submittedName>
        <fullName evidence="8">Flagellar biosynthetic protein FliR</fullName>
    </submittedName>
</protein>
<evidence type="ECO:0000256" key="2">
    <source>
        <dbReference type="ARBA" id="ARBA00009772"/>
    </source>
</evidence>
<keyword evidence="3" id="KW-1003">Cell membrane</keyword>
<evidence type="ECO:0000256" key="4">
    <source>
        <dbReference type="ARBA" id="ARBA00022692"/>
    </source>
</evidence>
<dbReference type="InterPro" id="IPR002010">
    <property type="entry name" value="T3SS_IM_R"/>
</dbReference>
<dbReference type="Pfam" id="PF01311">
    <property type="entry name" value="Bac_export_1"/>
    <property type="match status" value="1"/>
</dbReference>
<feature type="transmembrane region" description="Helical" evidence="7">
    <location>
        <begin position="126"/>
        <end position="143"/>
    </location>
</feature>
<dbReference type="Proteomes" id="UP001523392">
    <property type="component" value="Unassembled WGS sequence"/>
</dbReference>
<keyword evidence="4 7" id="KW-0812">Transmembrane</keyword>
<sequence>MLEALPTLAFHAVLLLCRLGGAVMLLPGLGEQEVPMAIRLALLLALVALLIAPLAPTLPPLPAELGDLARLLCGEIAIGLWFGVLARLLSLAMAQAGQVVALMTGLSSPLQTDPAFGAHSTAPGRLFSLMAALLILSTGLYALPLQGLVRSYALLPAGGPVPLGATAELLAQAVADSLGIALRLAAPLVLAGITGNFALALLARVAPQVQVYNLAAPAQILAGLLLLMLVLPPLLEVWLAASREGFLALGAGR</sequence>
<evidence type="ECO:0000256" key="1">
    <source>
        <dbReference type="ARBA" id="ARBA00004651"/>
    </source>
</evidence>
<name>A0ABT1DFC8_9PROT</name>
<comment type="subcellular location">
    <subcellularLocation>
        <location evidence="1">Cell membrane</location>
        <topology evidence="1">Multi-pass membrane protein</topology>
    </subcellularLocation>
</comment>
<evidence type="ECO:0000313" key="8">
    <source>
        <dbReference type="EMBL" id="MCO6419909.1"/>
    </source>
</evidence>
<evidence type="ECO:0000256" key="3">
    <source>
        <dbReference type="ARBA" id="ARBA00022475"/>
    </source>
</evidence>
<dbReference type="PANTHER" id="PTHR30065:SF8">
    <property type="entry name" value="FLAGELLAR BIOSYNTHETIC PROTEIN FLIR"/>
    <property type="match status" value="1"/>
</dbReference>
<organism evidence="8 9">
    <name type="scientific">Siccirubricoccus soli</name>
    <dbReference type="NCBI Taxonomy" id="2899147"/>
    <lineage>
        <taxon>Bacteria</taxon>
        <taxon>Pseudomonadati</taxon>
        <taxon>Pseudomonadota</taxon>
        <taxon>Alphaproteobacteria</taxon>
        <taxon>Acetobacterales</taxon>
        <taxon>Roseomonadaceae</taxon>
        <taxon>Siccirubricoccus</taxon>
    </lineage>
</organism>
<dbReference type="RefSeq" id="WP_252956583.1">
    <property type="nucleotide sequence ID" value="NZ_JAFIRR010000249.1"/>
</dbReference>
<evidence type="ECO:0000313" key="9">
    <source>
        <dbReference type="Proteomes" id="UP001523392"/>
    </source>
</evidence>
<dbReference type="PANTHER" id="PTHR30065">
    <property type="entry name" value="FLAGELLAR BIOSYNTHETIC PROTEIN FLIR"/>
    <property type="match status" value="1"/>
</dbReference>
<keyword evidence="5 7" id="KW-1133">Transmembrane helix</keyword>
<keyword evidence="8" id="KW-0282">Flagellum</keyword>
<feature type="transmembrane region" description="Helical" evidence="7">
    <location>
        <begin position="214"/>
        <end position="235"/>
    </location>
</feature>
<proteinExistence type="inferred from homology"/>
<dbReference type="EMBL" id="JAFIRR010000249">
    <property type="protein sequence ID" value="MCO6419909.1"/>
    <property type="molecule type" value="Genomic_DNA"/>
</dbReference>
<feature type="transmembrane region" description="Helical" evidence="7">
    <location>
        <begin position="6"/>
        <end position="26"/>
    </location>
</feature>
<keyword evidence="8" id="KW-0966">Cell projection</keyword>
<feature type="transmembrane region" description="Helical" evidence="7">
    <location>
        <begin position="180"/>
        <end position="202"/>
    </location>
</feature>
<evidence type="ECO:0000256" key="7">
    <source>
        <dbReference type="SAM" id="Phobius"/>
    </source>
</evidence>
<evidence type="ECO:0000256" key="6">
    <source>
        <dbReference type="ARBA" id="ARBA00023136"/>
    </source>
</evidence>
<evidence type="ECO:0000256" key="5">
    <source>
        <dbReference type="ARBA" id="ARBA00022989"/>
    </source>
</evidence>
<accession>A0ABT1DFC8</accession>
<dbReference type="PRINTS" id="PR00953">
    <property type="entry name" value="TYPE3IMRPROT"/>
</dbReference>
<reference evidence="8 9" key="1">
    <citation type="submission" date="2021-12" db="EMBL/GenBank/DDBJ databases">
        <title>Siccirubricoccus leaddurans sp. nov., a high concentration Zn2+ tolerance bacterium.</title>
        <authorList>
            <person name="Cao Y."/>
        </authorList>
    </citation>
    <scope>NUCLEOTIDE SEQUENCE [LARGE SCALE GENOMIC DNA]</scope>
    <source>
        <strain evidence="8 9">KC 17139</strain>
    </source>
</reference>
<comment type="similarity">
    <text evidence="2">Belongs to the FliR/MopE/SpaR family.</text>
</comment>
<keyword evidence="6 7" id="KW-0472">Membrane</keyword>